<organism evidence="3 4">
    <name type="scientific">Syncephalis pseudoplumigaleata</name>
    <dbReference type="NCBI Taxonomy" id="1712513"/>
    <lineage>
        <taxon>Eukaryota</taxon>
        <taxon>Fungi</taxon>
        <taxon>Fungi incertae sedis</taxon>
        <taxon>Zoopagomycota</taxon>
        <taxon>Zoopagomycotina</taxon>
        <taxon>Zoopagomycetes</taxon>
        <taxon>Zoopagales</taxon>
        <taxon>Piptocephalidaceae</taxon>
        <taxon>Syncephalis</taxon>
    </lineage>
</organism>
<dbReference type="InterPro" id="IPR036282">
    <property type="entry name" value="Glutathione-S-Trfase_C_sf"/>
</dbReference>
<accession>A0A4P9YY71</accession>
<gene>
    <name evidence="3" type="ORF">SYNPS1DRAFT_22922</name>
</gene>
<dbReference type="PROSITE" id="PS50404">
    <property type="entry name" value="GST_NTER"/>
    <property type="match status" value="1"/>
</dbReference>
<dbReference type="InterPro" id="IPR004046">
    <property type="entry name" value="GST_C"/>
</dbReference>
<keyword evidence="3" id="KW-0808">Transferase</keyword>
<proteinExistence type="predicted"/>
<dbReference type="Pfam" id="PF14497">
    <property type="entry name" value="GST_C_3"/>
    <property type="match status" value="1"/>
</dbReference>
<evidence type="ECO:0000259" key="2">
    <source>
        <dbReference type="PROSITE" id="PS50405"/>
    </source>
</evidence>
<dbReference type="Gene3D" id="1.20.1050.10">
    <property type="match status" value="1"/>
</dbReference>
<feature type="domain" description="GST N-terminal" evidence="1">
    <location>
        <begin position="7"/>
        <end position="90"/>
    </location>
</feature>
<dbReference type="Gene3D" id="3.40.30.10">
    <property type="entry name" value="Glutaredoxin"/>
    <property type="match status" value="1"/>
</dbReference>
<feature type="domain" description="GST C-terminal" evidence="2">
    <location>
        <begin position="93"/>
        <end position="205"/>
    </location>
</feature>
<dbReference type="InterPro" id="IPR050213">
    <property type="entry name" value="GST_superfamily"/>
</dbReference>
<dbReference type="GO" id="GO:0004364">
    <property type="term" value="F:glutathione transferase activity"/>
    <property type="evidence" value="ECO:0007669"/>
    <property type="project" value="TreeGrafter"/>
</dbReference>
<dbReference type="EMBL" id="KZ989905">
    <property type="protein sequence ID" value="RKP25046.1"/>
    <property type="molecule type" value="Genomic_DNA"/>
</dbReference>
<protein>
    <submittedName>
        <fullName evidence="3">Glutathione S-transferase</fullName>
    </submittedName>
</protein>
<dbReference type="SUPFAM" id="SSF52833">
    <property type="entry name" value="Thioredoxin-like"/>
    <property type="match status" value="1"/>
</dbReference>
<keyword evidence="4" id="KW-1185">Reference proteome</keyword>
<reference evidence="4" key="1">
    <citation type="journal article" date="2018" name="Nat. Microbiol.">
        <title>Leveraging single-cell genomics to expand the fungal tree of life.</title>
        <authorList>
            <person name="Ahrendt S.R."/>
            <person name="Quandt C.A."/>
            <person name="Ciobanu D."/>
            <person name="Clum A."/>
            <person name="Salamov A."/>
            <person name="Andreopoulos B."/>
            <person name="Cheng J.F."/>
            <person name="Woyke T."/>
            <person name="Pelin A."/>
            <person name="Henrissat B."/>
            <person name="Reynolds N.K."/>
            <person name="Benny G.L."/>
            <person name="Smith M.E."/>
            <person name="James T.Y."/>
            <person name="Grigoriev I.V."/>
        </authorList>
    </citation>
    <scope>NUCLEOTIDE SEQUENCE [LARGE SCALE GENOMIC DNA]</scope>
    <source>
        <strain evidence="4">Benny S71-1</strain>
    </source>
</reference>
<dbReference type="InterPro" id="IPR010987">
    <property type="entry name" value="Glutathione-S-Trfase_C-like"/>
</dbReference>
<evidence type="ECO:0000259" key="1">
    <source>
        <dbReference type="PROSITE" id="PS50404"/>
    </source>
</evidence>
<dbReference type="PANTHER" id="PTHR11571:SF150">
    <property type="entry name" value="GLUTATHIONE S-TRANSFERASE"/>
    <property type="match status" value="1"/>
</dbReference>
<dbReference type="InterPro" id="IPR036249">
    <property type="entry name" value="Thioredoxin-like_sf"/>
</dbReference>
<dbReference type="InterPro" id="IPR004045">
    <property type="entry name" value="Glutathione_S-Trfase_N"/>
</dbReference>
<dbReference type="GO" id="GO:0006749">
    <property type="term" value="P:glutathione metabolic process"/>
    <property type="evidence" value="ECO:0007669"/>
    <property type="project" value="TreeGrafter"/>
</dbReference>
<dbReference type="SUPFAM" id="SSF47616">
    <property type="entry name" value="GST C-terminal domain-like"/>
    <property type="match status" value="1"/>
</dbReference>
<dbReference type="Proteomes" id="UP000278143">
    <property type="component" value="Unassembled WGS sequence"/>
</dbReference>
<dbReference type="AlphaFoldDB" id="A0A4P9YY71"/>
<dbReference type="PANTHER" id="PTHR11571">
    <property type="entry name" value="GLUTATHIONE S-TRANSFERASE"/>
    <property type="match status" value="1"/>
</dbReference>
<dbReference type="PROSITE" id="PS50405">
    <property type="entry name" value="GST_CTER"/>
    <property type="match status" value="1"/>
</dbReference>
<evidence type="ECO:0000313" key="3">
    <source>
        <dbReference type="EMBL" id="RKP25046.1"/>
    </source>
</evidence>
<sequence>MTITSKPVITYFETPYLGLGGPIFCLLSDAGIEFEKRTVTHDAWPALKKELVASGKSSHGTVPFMELEGRVYVHQLPILRFLARRLGKYEGSDPESVYFVDSFGDLLADLHQAWGAAYFGKDNVVQTFTEEHVPRYRTSINSYLAKHDGPYLLGDEPTYADFKLLALLHDIKDLSDGSPHMSQFMDAMQARPGVSKYMSTLATPSNQ</sequence>
<evidence type="ECO:0000313" key="4">
    <source>
        <dbReference type="Proteomes" id="UP000278143"/>
    </source>
</evidence>
<name>A0A4P9YY71_9FUNG</name>
<dbReference type="OrthoDB" id="414243at2759"/>